<dbReference type="RefSeq" id="WP_200831625.1">
    <property type="nucleotide sequence ID" value="NZ_UHFF01000002.1"/>
</dbReference>
<dbReference type="EMBL" id="UHFF01000002">
    <property type="protein sequence ID" value="SUN48192.1"/>
    <property type="molecule type" value="Genomic_DNA"/>
</dbReference>
<dbReference type="Pfam" id="PF25888">
    <property type="entry name" value="WHD_DnaB"/>
    <property type="match status" value="1"/>
</dbReference>
<proteinExistence type="predicted"/>
<dbReference type="InterPro" id="IPR058660">
    <property type="entry name" value="WHD_DnaB"/>
</dbReference>
<evidence type="ECO:0000256" key="1">
    <source>
        <dbReference type="SAM" id="MobiDB-lite"/>
    </source>
</evidence>
<name>A0A380JT46_9STRE</name>
<dbReference type="AlphaFoldDB" id="A0A380JT46"/>
<evidence type="ECO:0000259" key="2">
    <source>
        <dbReference type="Pfam" id="PF25888"/>
    </source>
</evidence>
<gene>
    <name evidence="3" type="ORF">NCTC12092_01681</name>
</gene>
<feature type="compositionally biased region" description="Basic and acidic residues" evidence="1">
    <location>
        <begin position="356"/>
        <end position="367"/>
    </location>
</feature>
<evidence type="ECO:0000313" key="4">
    <source>
        <dbReference type="Proteomes" id="UP000254461"/>
    </source>
</evidence>
<reference evidence="3 4" key="1">
    <citation type="submission" date="2018-06" db="EMBL/GenBank/DDBJ databases">
        <authorList>
            <consortium name="Pathogen Informatics"/>
            <person name="Doyle S."/>
        </authorList>
    </citation>
    <scope>NUCLEOTIDE SEQUENCE [LARGE SCALE GENOMIC DNA]</scope>
    <source>
        <strain evidence="3 4">NCTC12092</strain>
    </source>
</reference>
<dbReference type="Proteomes" id="UP000254461">
    <property type="component" value="Unassembled WGS sequence"/>
</dbReference>
<accession>A0A380JT46</accession>
<protein>
    <submittedName>
        <fullName evidence="3">Replication initiation and membrane attachment protein</fullName>
    </submittedName>
</protein>
<feature type="compositionally biased region" description="Polar residues" evidence="1">
    <location>
        <begin position="341"/>
        <end position="350"/>
    </location>
</feature>
<feature type="region of interest" description="Disordered" evidence="1">
    <location>
        <begin position="339"/>
        <end position="367"/>
    </location>
</feature>
<feature type="domain" description="Replicative helicase loading/DNA remodeling protein DnaB N-terminal winged helix" evidence="2">
    <location>
        <begin position="2"/>
        <end position="226"/>
    </location>
</feature>
<organism evidence="3 4">
    <name type="scientific">Streptococcus equi subsp. equi</name>
    <dbReference type="NCBI Taxonomy" id="148942"/>
    <lineage>
        <taxon>Bacteria</taxon>
        <taxon>Bacillati</taxon>
        <taxon>Bacillota</taxon>
        <taxon>Bacilli</taxon>
        <taxon>Lactobacillales</taxon>
        <taxon>Streptococcaceae</taxon>
        <taxon>Streptococcus</taxon>
    </lineage>
</organism>
<sequence length="387" mass="44836">MMKPIDTFSYIKHNQVQYDSSSLIQLYFPIIGNDAVAVYQYLVHFFDDGSGAHKFSDILNHLQFGMKRLEEALVMLTAIDLLVLYQLPEAYLIKLHQPLGREAFLNNPIYRRLLEQKIGDVAVLDLQMVIPNQARNISKTFSDVFGIDSQELKQYQPSKINFDLDSFQQLMRRDGLRFEDHQKDVISLYSISEQYHLTWFDTYQLAKATAVGGSIRPERMLVKKQQEGLQNNTETFSPAEQVILRESKQDTPLVFLEKIKKARRARVTKDEKDLLLTLARMNFLDEVINIMVLYTFNKTKSANLHKTYLMKMANDFAYQQILTAEAAIIKTRAFGERKQQAKSQQSNVPKWSNPDYQEKTSQEEQAKLEQFKQAALKRLENLGKSGD</sequence>
<evidence type="ECO:0000313" key="3">
    <source>
        <dbReference type="EMBL" id="SUN48192.1"/>
    </source>
</evidence>